<protein>
    <recommendedName>
        <fullName evidence="3">Capsule synthesis protein CapA domain-containing protein</fullName>
    </recommendedName>
</protein>
<dbReference type="Pfam" id="PF09587">
    <property type="entry name" value="PGA_cap"/>
    <property type="match status" value="1"/>
</dbReference>
<evidence type="ECO:0000313" key="5">
    <source>
        <dbReference type="Proteomes" id="UP000192726"/>
    </source>
</evidence>
<dbReference type="PANTHER" id="PTHR33393">
    <property type="entry name" value="POLYGLUTAMINE SYNTHESIS ACCESSORY PROTEIN RV0574C-RELATED"/>
    <property type="match status" value="1"/>
</dbReference>
<dbReference type="AlphaFoldDB" id="A0A1V0U0C5"/>
<feature type="compositionally biased region" description="Low complexity" evidence="2">
    <location>
        <begin position="43"/>
        <end position="56"/>
    </location>
</feature>
<reference evidence="4 5" key="1">
    <citation type="submission" date="2017-04" db="EMBL/GenBank/DDBJ databases">
        <title>Complete Genome Sequence of Streptomyces gilvosporeus F607, a Capable Producer of Natamycin.</title>
        <authorList>
            <person name="Zong G."/>
            <person name="Zhong C."/>
            <person name="Fu J."/>
            <person name="Qin R."/>
            <person name="Cao G."/>
        </authorList>
    </citation>
    <scope>NUCLEOTIDE SEQUENCE [LARGE SCALE GENOMIC DNA]</scope>
    <source>
        <strain evidence="4 5">F607</strain>
    </source>
</reference>
<dbReference type="OrthoDB" id="9810718at2"/>
<dbReference type="SUPFAM" id="SSF56300">
    <property type="entry name" value="Metallo-dependent phosphatases"/>
    <property type="match status" value="1"/>
</dbReference>
<gene>
    <name evidence="4" type="ORF">B1H19_34775</name>
</gene>
<evidence type="ECO:0000256" key="2">
    <source>
        <dbReference type="SAM" id="MobiDB-lite"/>
    </source>
</evidence>
<dbReference type="CDD" id="cd07381">
    <property type="entry name" value="MPP_CapA"/>
    <property type="match status" value="1"/>
</dbReference>
<dbReference type="EMBL" id="CP020569">
    <property type="protein sequence ID" value="ARF58664.1"/>
    <property type="molecule type" value="Genomic_DNA"/>
</dbReference>
<feature type="region of interest" description="Disordered" evidence="2">
    <location>
        <begin position="26"/>
        <end position="59"/>
    </location>
</feature>
<dbReference type="Gene3D" id="3.60.21.10">
    <property type="match status" value="1"/>
</dbReference>
<evidence type="ECO:0000256" key="1">
    <source>
        <dbReference type="ARBA" id="ARBA00005662"/>
    </source>
</evidence>
<dbReference type="InterPro" id="IPR029052">
    <property type="entry name" value="Metallo-depent_PP-like"/>
</dbReference>
<comment type="similarity">
    <text evidence="1">Belongs to the CapA family.</text>
</comment>
<dbReference type="RefSeq" id="WP_083108858.1">
    <property type="nucleotide sequence ID" value="NZ_CP020569.1"/>
</dbReference>
<keyword evidence="5" id="KW-1185">Reference proteome</keyword>
<evidence type="ECO:0000259" key="3">
    <source>
        <dbReference type="SMART" id="SM00854"/>
    </source>
</evidence>
<feature type="compositionally biased region" description="Pro residues" evidence="2">
    <location>
        <begin position="26"/>
        <end position="38"/>
    </location>
</feature>
<proteinExistence type="inferred from homology"/>
<sequence length="419" mass="44916">MSARTRYPAVALVAALAAGCGGPPMSPHPIPHPAPYPVRKPLAKAQPRGPAGAGPAKDARPFTLVASGDIIPSSPDVLRTARRDAAGPGYDFRPMLSEVQPIVSRADLALCHLNAPLGPLSGPFTGYPVYQAPPQLATALKATGYDSCSTASNHVLDQGVPGVSRTLEAMDTVGLRHVGSGRDAAEGMRPALLRAEGGAKVAQLAYTYGTDQKRRPASAPWTVNLLNVQKIIADARAARRAGADVVVVSPHWGPEYRTAPTKEQLTLARALTASQTNGRPDIDLILGTHAHTPQPYEKVNGTWVGRTRDGRRNEADMRGSGTWVAYGLGDLMGGGTRDERGKMSTTARFTFTPPTRPGGRWEITKAQFIPFWWDAQEHRVVNVTRAIKAGWSDFKPIRRRIRQMVLSRGAGEDGLTMGR</sequence>
<organism evidence="4 5">
    <name type="scientific">Streptomyces gilvosporeus</name>
    <dbReference type="NCBI Taxonomy" id="553510"/>
    <lineage>
        <taxon>Bacteria</taxon>
        <taxon>Bacillati</taxon>
        <taxon>Actinomycetota</taxon>
        <taxon>Actinomycetes</taxon>
        <taxon>Kitasatosporales</taxon>
        <taxon>Streptomycetaceae</taxon>
        <taxon>Streptomyces</taxon>
    </lineage>
</organism>
<name>A0A1V0U0C5_9ACTN</name>
<dbReference type="PANTHER" id="PTHR33393:SF13">
    <property type="entry name" value="PGA BIOSYNTHESIS PROTEIN CAPA"/>
    <property type="match status" value="1"/>
</dbReference>
<dbReference type="KEGG" id="sgv:B1H19_34775"/>
<dbReference type="InterPro" id="IPR019079">
    <property type="entry name" value="Capsule_synth_CapA"/>
</dbReference>
<dbReference type="SMART" id="SM00854">
    <property type="entry name" value="PGA_cap"/>
    <property type="match status" value="1"/>
</dbReference>
<dbReference type="PROSITE" id="PS51257">
    <property type="entry name" value="PROKAR_LIPOPROTEIN"/>
    <property type="match status" value="1"/>
</dbReference>
<evidence type="ECO:0000313" key="4">
    <source>
        <dbReference type="EMBL" id="ARF58664.1"/>
    </source>
</evidence>
<accession>A0A1V0U0C5</accession>
<dbReference type="STRING" id="553510.B1H19_34775"/>
<dbReference type="InterPro" id="IPR052169">
    <property type="entry name" value="CW_Biosynth-Accessory"/>
</dbReference>
<feature type="domain" description="Capsule synthesis protein CapA" evidence="3">
    <location>
        <begin position="63"/>
        <end position="335"/>
    </location>
</feature>
<dbReference type="Proteomes" id="UP000192726">
    <property type="component" value="Chromosome"/>
</dbReference>